<feature type="domain" description="Disulphide bond isomerase DsbC/G N-terminal" evidence="8">
    <location>
        <begin position="27"/>
        <end position="69"/>
    </location>
</feature>
<dbReference type="InterPro" id="IPR033954">
    <property type="entry name" value="DiS-bond_Isoase_DsbC/G"/>
</dbReference>
<dbReference type="CDD" id="cd03020">
    <property type="entry name" value="DsbA_DsbC_DsbG"/>
    <property type="match status" value="1"/>
</dbReference>
<evidence type="ECO:0000259" key="9">
    <source>
        <dbReference type="Pfam" id="PF13098"/>
    </source>
</evidence>
<evidence type="ECO:0000256" key="7">
    <source>
        <dbReference type="RuleBase" id="RU364038"/>
    </source>
</evidence>
<comment type="function">
    <text evidence="7">Required for disulfide bond formation in some periplasmic proteins. Acts by transferring its disulfide bond to other proteins and is reduced in the process.</text>
</comment>
<keyword evidence="3 7" id="KW-0732">Signal</keyword>
<dbReference type="Gene3D" id="3.40.30.10">
    <property type="entry name" value="Glutaredoxin"/>
    <property type="match status" value="1"/>
</dbReference>
<accession>A0A178LN57</accession>
<dbReference type="PANTHER" id="PTHR35272:SF3">
    <property type="entry name" value="THIOL:DISULFIDE INTERCHANGE PROTEIN DSBC"/>
    <property type="match status" value="1"/>
</dbReference>
<dbReference type="InterPro" id="IPR051470">
    <property type="entry name" value="Thiol:disulfide_interchange"/>
</dbReference>
<dbReference type="SUPFAM" id="SSF54423">
    <property type="entry name" value="DsbC/DsbG N-terminal domain-like"/>
    <property type="match status" value="1"/>
</dbReference>
<dbReference type="Gene3D" id="3.10.450.70">
    <property type="entry name" value="Disulphide bond isomerase, DsbC/G, N-terminal"/>
    <property type="match status" value="1"/>
</dbReference>
<evidence type="ECO:0000313" key="10">
    <source>
        <dbReference type="EMBL" id="OAN31762.1"/>
    </source>
</evidence>
<dbReference type="InterPro" id="IPR012336">
    <property type="entry name" value="Thioredoxin-like_fold"/>
</dbReference>
<dbReference type="Pfam" id="PF13098">
    <property type="entry name" value="Thioredoxin_2"/>
    <property type="match status" value="1"/>
</dbReference>
<dbReference type="EMBL" id="LWCR01000003">
    <property type="protein sequence ID" value="OAN31762.1"/>
    <property type="molecule type" value="Genomic_DNA"/>
</dbReference>
<keyword evidence="6 7" id="KW-0676">Redox-active center</keyword>
<dbReference type="OrthoDB" id="12976at2"/>
<dbReference type="RefSeq" id="WP_064306972.1">
    <property type="nucleotide sequence ID" value="NZ_JAAQXG010000012.1"/>
</dbReference>
<evidence type="ECO:0000259" key="8">
    <source>
        <dbReference type="Pfam" id="PF10411"/>
    </source>
</evidence>
<dbReference type="Pfam" id="PF10411">
    <property type="entry name" value="DsbC_N"/>
    <property type="match status" value="1"/>
</dbReference>
<keyword evidence="5" id="KW-1015">Disulfide bond</keyword>
<dbReference type="GO" id="GO:0042597">
    <property type="term" value="C:periplasmic space"/>
    <property type="evidence" value="ECO:0007669"/>
    <property type="project" value="UniProtKB-SubCell"/>
</dbReference>
<comment type="subcellular location">
    <subcellularLocation>
        <location evidence="1 7">Periplasm</location>
    </subcellularLocation>
</comment>
<dbReference type="GO" id="GO:0016853">
    <property type="term" value="F:isomerase activity"/>
    <property type="evidence" value="ECO:0007669"/>
    <property type="project" value="UniProtKB-KW"/>
</dbReference>
<evidence type="ECO:0000256" key="3">
    <source>
        <dbReference type="ARBA" id="ARBA00022729"/>
    </source>
</evidence>
<gene>
    <name evidence="10" type="ORF">A4V15_11925</name>
</gene>
<reference evidence="10 11" key="1">
    <citation type="submission" date="2016-04" db="EMBL/GenBank/DDBJ databases">
        <title>Draft Genome Sequences of Staphylococcus capitis Strain H36, S. capitis Strain H65, S. cohnii Strain H62, S. hominis Strain H69, Mycobacterium iranicum Strain H39, Plantibacter sp. Strain H53, Pseudomonas oryzihabitans Strain H72, and Microbacterium sp. Strain H83, isolated from residential settings.</title>
        <authorList>
            <person name="Lymperopoulou D."/>
            <person name="Adams R.I."/>
            <person name="Lindow S."/>
            <person name="Coil D.A."/>
            <person name="Jospin G."/>
            <person name="Eisen J.A."/>
        </authorList>
    </citation>
    <scope>NUCLEOTIDE SEQUENCE [LARGE SCALE GENOMIC DNA]</scope>
    <source>
        <strain evidence="10 11">H72</strain>
    </source>
</reference>
<evidence type="ECO:0000256" key="5">
    <source>
        <dbReference type="ARBA" id="ARBA00023157"/>
    </source>
</evidence>
<dbReference type="InterPro" id="IPR018950">
    <property type="entry name" value="DiS-bond_isomerase_DsbC/G_N"/>
</dbReference>
<evidence type="ECO:0000256" key="4">
    <source>
        <dbReference type="ARBA" id="ARBA00022764"/>
    </source>
</evidence>
<proteinExistence type="inferred from homology"/>
<evidence type="ECO:0000313" key="11">
    <source>
        <dbReference type="Proteomes" id="UP000078356"/>
    </source>
</evidence>
<evidence type="ECO:0000256" key="1">
    <source>
        <dbReference type="ARBA" id="ARBA00004418"/>
    </source>
</evidence>
<dbReference type="Proteomes" id="UP000078356">
    <property type="component" value="Unassembled WGS sequence"/>
</dbReference>
<comment type="similarity">
    <text evidence="2 7">Belongs to the thioredoxin family. DsbC subfamily.</text>
</comment>
<dbReference type="InterPro" id="IPR036249">
    <property type="entry name" value="Thioredoxin-like_sf"/>
</dbReference>
<sequence length="226" mass="24497">MLRKILSLAVIFASVTGAGHVVAETATTPLPINGMVAAVKNDKLAFVSDNGRFVFRGTLYDTWSQKEITSLADADRAFSYIDLAKLRFQVDDLAPFTYGTGPKEVVIFTDPQCPSCHQLVQDLKKVEGYTFKILELSAMGPESGKIVRSLHCAKDKAEALAVALGETKPRVVDQIGDDCDTSAIGKRIISAQMFGVKGVPFMIRNDGLVRHGYEKGSLQSWLAGAN</sequence>
<feature type="signal peptide" evidence="7">
    <location>
        <begin position="1"/>
        <end position="23"/>
    </location>
</feature>
<evidence type="ECO:0000256" key="2">
    <source>
        <dbReference type="ARBA" id="ARBA00009813"/>
    </source>
</evidence>
<name>A0A178LN57_9PSED</name>
<evidence type="ECO:0000256" key="6">
    <source>
        <dbReference type="ARBA" id="ARBA00023284"/>
    </source>
</evidence>
<protein>
    <recommendedName>
        <fullName evidence="7">Thiol:disulfide interchange protein</fullName>
    </recommendedName>
</protein>
<dbReference type="PANTHER" id="PTHR35272">
    <property type="entry name" value="THIOL:DISULFIDE INTERCHANGE PROTEIN DSBC-RELATED"/>
    <property type="match status" value="1"/>
</dbReference>
<comment type="caution">
    <text evidence="10">The sequence shown here is derived from an EMBL/GenBank/DDBJ whole genome shotgun (WGS) entry which is preliminary data.</text>
</comment>
<feature type="chain" id="PRO_5043073716" description="Thiol:disulfide interchange protein" evidence="7">
    <location>
        <begin position="24"/>
        <end position="226"/>
    </location>
</feature>
<keyword evidence="10" id="KW-0413">Isomerase</keyword>
<organism evidence="10 11">
    <name type="scientific">Pseudomonas oryzihabitans</name>
    <dbReference type="NCBI Taxonomy" id="47885"/>
    <lineage>
        <taxon>Bacteria</taxon>
        <taxon>Pseudomonadati</taxon>
        <taxon>Pseudomonadota</taxon>
        <taxon>Gammaproteobacteria</taxon>
        <taxon>Pseudomonadales</taxon>
        <taxon>Pseudomonadaceae</taxon>
        <taxon>Pseudomonas</taxon>
    </lineage>
</organism>
<dbReference type="AlphaFoldDB" id="A0A178LN57"/>
<dbReference type="InterPro" id="IPR009094">
    <property type="entry name" value="DiS-bond_isomerase_DsbC/G_N_sf"/>
</dbReference>
<feature type="domain" description="Thioredoxin-like fold" evidence="9">
    <location>
        <begin position="100"/>
        <end position="213"/>
    </location>
</feature>
<keyword evidence="4 7" id="KW-0574">Periplasm</keyword>
<dbReference type="SUPFAM" id="SSF52833">
    <property type="entry name" value="Thioredoxin-like"/>
    <property type="match status" value="1"/>
</dbReference>